<proteinExistence type="predicted"/>
<organism evidence="1 2">
    <name type="scientific">Maribacter sedimenticola</name>
    <dbReference type="NCBI Taxonomy" id="228956"/>
    <lineage>
        <taxon>Bacteria</taxon>
        <taxon>Pseudomonadati</taxon>
        <taxon>Bacteroidota</taxon>
        <taxon>Flavobacteriia</taxon>
        <taxon>Flavobacteriales</taxon>
        <taxon>Flavobacteriaceae</taxon>
        <taxon>Maribacter</taxon>
    </lineage>
</organism>
<evidence type="ECO:0000313" key="1">
    <source>
        <dbReference type="EMBL" id="SNR26949.1"/>
    </source>
</evidence>
<evidence type="ECO:0000313" key="2">
    <source>
        <dbReference type="Proteomes" id="UP000198337"/>
    </source>
</evidence>
<name>A0ABY1SCS3_9FLAO</name>
<gene>
    <name evidence="1" type="ORF">SAMN04488009_0576</name>
</gene>
<accession>A0ABY1SCS3</accession>
<sequence length="98" mass="11463">MNEGTVDLSQRLFFENEIYERLLAAMSPKERQIYDNELNNTQKTLYLTSAVQAYIYAETFYDRPVRNRIGDVVKHSMWNALSTSRIGEELTKKLTDAH</sequence>
<dbReference type="Proteomes" id="UP000198337">
    <property type="component" value="Unassembled WGS sequence"/>
</dbReference>
<reference evidence="1 2" key="1">
    <citation type="submission" date="2017-06" db="EMBL/GenBank/DDBJ databases">
        <authorList>
            <person name="Varghese N."/>
            <person name="Submissions S."/>
        </authorList>
    </citation>
    <scope>NUCLEOTIDE SEQUENCE [LARGE SCALE GENOMIC DNA]</scope>
    <source>
        <strain evidence="1 2">DSM 19840</strain>
    </source>
</reference>
<keyword evidence="2" id="KW-1185">Reference proteome</keyword>
<protein>
    <submittedName>
        <fullName evidence="1">Uncharacterized protein</fullName>
    </submittedName>
</protein>
<comment type="caution">
    <text evidence="1">The sequence shown here is derived from an EMBL/GenBank/DDBJ whole genome shotgun (WGS) entry which is preliminary data.</text>
</comment>
<dbReference type="EMBL" id="FZNV01000001">
    <property type="protein sequence ID" value="SNR26949.1"/>
    <property type="molecule type" value="Genomic_DNA"/>
</dbReference>